<dbReference type="InterPro" id="IPR003284">
    <property type="entry name" value="Sal_SpvB"/>
</dbReference>
<dbReference type="PRINTS" id="PR01341">
    <property type="entry name" value="SALSPVBPROT"/>
</dbReference>
<dbReference type="GO" id="GO:0005576">
    <property type="term" value="C:extracellular region"/>
    <property type="evidence" value="ECO:0007669"/>
    <property type="project" value="UniProtKB-SubCell"/>
</dbReference>
<dbReference type="OMA" id="WYYQRNE"/>
<sequence>MEFQQPLSGNADRGIPGPDPLAHAHRNQTNPTVSSKESASVNAATGSLSVSVPVYTSPGRSGFGPSLSLTYDSSRENGTFGLGWGLNIESITRKTSKKLPQYQNNEVNADIFLLSDVEDLVPAPVESEVLQDGWQIRRYNPRIISKTVRIERYTSVSSPEIDVYWRVISGDNVTTIFGRTDESRIFEPANETNGNRKRIFSWLVSDRFDAHGNAIHFRYKAEDGAGVNIEEQMFEEHRGLPYTQRYLKSIVYGNRVPNRRLNDWVVDPTLVPENGWMFEVVLDYGDHDAAAPTTKETAQWRVRRDPFSAHSSGFEIRTYRLCQRILLFHHIPEEFGGVQDVLVSSTVCEYDESALPNGIPLLVSITTNGHAPGLTPESLAPSSFEYTEAQSPQPPMLMDADCPSLKHVAAGLAAGDTEWLDFDGEGLSGWLTRHEDAWYYQRNESPVAVDKSCSFSDPKLVQQMPSAPKRTSYFTDLTRRGKPGLVCGAGGEDGHDGITGGYYDRAEDGGWSTFSPFSSSLNMDLRDARLRMVDLTGDGNADLLRLTGDTHPGEWYPSLAAKGFGELSGVTMLNMRRPALRIGDPESYIYTADMTGDGLADIVQIENGGVTYWPNQGYGRFGASVAMENAPRINGFTHERLRLADVTGSGMTDLIYLPPGGGAWIYYNRVGNQWSDAQVLPLFPELDSVASVMVIDLLGQGTASLCWVSPCFTSPKAGAKGVLQYIDLVGAQKPGLLKVHRNGFGLEGSINYAPSTKFYLQDERSGNPWTTTLSSPMHCAESITTIDRITGATATTRYAYHDGYYDLPERESRGFGMVEQWHTETFPATTSLDKKASFAKPATYMKSWFHLGRLPTVSHLPTDRLLQESEVEQLTADAYRALKGLPIRDETYSDHDSEPQSLSYLLNESRYEVKTYQTPNSQGQGVYRVIPRETIKSHSDKSNDPRLLHEIVLDINEYGGTAKSASIAYGKKKSTLDDATDRLKQEETVILYTKTSYTNVVDSADGFRLPEACETMKYRVSPGTHHGLFDYLELIANDFAFFEGATEVDVEDADMTKAGIKALIARDLVLYRSSDLSNRLPSGKLELYSDVDQQFQLAITPRNLSGPLSGFIPADYQGFLEKQGGYIDLNGDNHWWIPSEQARYAATTDSKIELKAARAGFYIPIVHIDPFGVQTQSELDAYKLFFTKTIDGVQNSVDSVYDYAALQIKLSTNPNGNQTATVFDALRRAVGGAVLGKLGEEEGDSLEGFQTQLTADEMKRFVKNPEDGITRSILKKAGHRIIYNAAGCLDGSWTPAFQAVIDRDEHSSDKAQLGIDIVYFDGSGEPTQATSLESSQTWRCSGLTLNDSKGQSVRQFFPFFSKSHTYQPQLPSNSGPSLSTTFLRDALDRDIGTLQADHTWSKVRYTPWLTEHFDAGDTVLTSNPTTDPDVAIFFNALDEESYMPSWYDCAMQSADKHEKDAARKSAAYSNTPDVTHMDSLGRAIVAIQDNGTQGKYTTRTDFDLLGQVYRTTNARGILVTKACSDMRGKELYRWSADSGESWTLSNCLGQPILTRNGQATRIRLSYDAIRRLEAEWLTVGQSEILISKFIFGEGQPNASDHNLRTQVYQRYDQAGLVQNNEFDFKANCVSAQTQLAEDYKNLLNWAGGDIPLPQLEPSVFLHTATYNARNQACTTTATDGSQTSRTYKIGGELETLTFDHYATNHSTVFVSSTDYTPDRKRERIVYGNGSQKLSKFDAASRRLKQSQVQRTGRNTTILRDVSYTYDSCGRTSNTYDAAPQATYFRNTVVEPAQDFTYDAIGRIIEARGRERIDVSNGKSTMQPYSPSDSSTQSPGNGSEMCEYVENYEYDSVGNIQHLAHKPAKDISVSGWTREYSYNDHNDQISSTKVGTTSETYGYNDQGCISYLKPYYTAVTWDFHNRLRVSSTQIVNEGTPETTYYVYDRQGRRVRKVTERATSTNGSPQATKLKETIYLAGYHIYRTYNGDGQTIKRETQTSHVLENGEEESILAALVEYDPTTKATVVRYQTTDTLELDDQAGVVSYSEYSPFGVNTYNAVGASIEAPRKYRFAGYERDSETGLYHCGERYYAAWLGRWSSPDPIGLVGGINRYCYVNDSPMDLSDHDGMMPRGRGRRNPDRGGGDRSRSRSRLEPEEVIRRTPGLGPAKDATTAGAHVAGRVSEPETLRVFVDGEHTSSSVVSELLPEDRPLAVGLSGLVGCTALVIVSPTAVYFAHFWETQGFIAPDPEGNQAKMTDRQVQDSFDHNVVNKLRNGGEGFHSLGDVVRRFPSDQTHAAIMTPRDHSEKGKRTKVGEGVYQAKVNQIKEAVNDILGEGITWHQKLYSGANDYLVEADNTGVGKALVEYYPRPPQEEGARQQRNAKKVRLYMENQMMFDM</sequence>
<dbReference type="InterPro" id="IPR028994">
    <property type="entry name" value="Integrin_alpha_N"/>
</dbReference>
<evidence type="ECO:0000313" key="8">
    <source>
        <dbReference type="Proteomes" id="UP000054516"/>
    </source>
</evidence>
<feature type="region of interest" description="Disordered" evidence="4">
    <location>
        <begin position="1"/>
        <end position="40"/>
    </location>
</feature>
<gene>
    <name evidence="7" type="ORF">SAMD00023353_3101290</name>
</gene>
<dbReference type="SUPFAM" id="SSF69318">
    <property type="entry name" value="Integrin alpha N-terminal domain"/>
    <property type="match status" value="1"/>
</dbReference>
<dbReference type="PANTHER" id="PTHR32305:SF15">
    <property type="entry name" value="PROTEIN RHSA-RELATED"/>
    <property type="match status" value="1"/>
</dbReference>
<dbReference type="Pfam" id="PF12256">
    <property type="entry name" value="TcdB_toxin_midN"/>
    <property type="match status" value="1"/>
</dbReference>
<organism evidence="7">
    <name type="scientific">Rosellinia necatrix</name>
    <name type="common">White root-rot fungus</name>
    <dbReference type="NCBI Taxonomy" id="77044"/>
    <lineage>
        <taxon>Eukaryota</taxon>
        <taxon>Fungi</taxon>
        <taxon>Dikarya</taxon>
        <taxon>Ascomycota</taxon>
        <taxon>Pezizomycotina</taxon>
        <taxon>Sordariomycetes</taxon>
        <taxon>Xylariomycetidae</taxon>
        <taxon>Xylariales</taxon>
        <taxon>Xylariaceae</taxon>
        <taxon>Rosellinia</taxon>
    </lineage>
</organism>
<evidence type="ECO:0000259" key="5">
    <source>
        <dbReference type="Pfam" id="PF12255"/>
    </source>
</evidence>
<feature type="compositionally biased region" description="Basic and acidic residues" evidence="4">
    <location>
        <begin position="2134"/>
        <end position="2157"/>
    </location>
</feature>
<evidence type="ECO:0000256" key="2">
    <source>
        <dbReference type="ARBA" id="ARBA00022525"/>
    </source>
</evidence>
<accession>A0A1W2TSK0</accession>
<evidence type="ECO:0000313" key="7">
    <source>
        <dbReference type="EMBL" id="GAP91519.1"/>
    </source>
</evidence>
<dbReference type="PANTHER" id="PTHR32305">
    <property type="match status" value="1"/>
</dbReference>
<dbReference type="Pfam" id="PF12255">
    <property type="entry name" value="TcdB_toxin_midC"/>
    <property type="match status" value="1"/>
</dbReference>
<evidence type="ECO:0000256" key="3">
    <source>
        <dbReference type="ARBA" id="ARBA00023026"/>
    </source>
</evidence>
<reference evidence="7" key="1">
    <citation type="submission" date="2016-03" db="EMBL/GenBank/DDBJ databases">
        <title>Draft genome sequence of Rosellinia necatrix.</title>
        <authorList>
            <person name="Kanematsu S."/>
        </authorList>
    </citation>
    <scope>NUCLEOTIDE SEQUENCE [LARGE SCALE GENOMIC DNA]</scope>
    <source>
        <strain evidence="7">W97</strain>
    </source>
</reference>
<evidence type="ECO:0000256" key="4">
    <source>
        <dbReference type="SAM" id="MobiDB-lite"/>
    </source>
</evidence>
<comment type="subcellular location">
    <subcellularLocation>
        <location evidence="1">Secreted</location>
    </subcellularLocation>
</comment>
<dbReference type="InterPro" id="IPR022385">
    <property type="entry name" value="Rhs_assc_core"/>
</dbReference>
<dbReference type="NCBIfam" id="TIGR03696">
    <property type="entry name" value="Rhs_assc_core"/>
    <property type="match status" value="1"/>
</dbReference>
<keyword evidence="3" id="KW-0843">Virulence</keyword>
<proteinExistence type="predicted"/>
<protein>
    <recommendedName>
        <fullName evidence="9">SpvB domain-containing protein</fullName>
    </recommendedName>
</protein>
<dbReference type="STRING" id="77044.A0A1W2TSK0"/>
<evidence type="ECO:0008006" key="9">
    <source>
        <dbReference type="Google" id="ProtNLM"/>
    </source>
</evidence>
<evidence type="ECO:0000259" key="6">
    <source>
        <dbReference type="Pfam" id="PF12256"/>
    </source>
</evidence>
<feature type="compositionally biased region" description="Polar residues" evidence="4">
    <location>
        <begin position="27"/>
        <end position="40"/>
    </location>
</feature>
<feature type="region of interest" description="Disordered" evidence="4">
    <location>
        <begin position="1811"/>
        <end position="1839"/>
    </location>
</feature>
<dbReference type="EMBL" id="DF977476">
    <property type="protein sequence ID" value="GAP91519.1"/>
    <property type="molecule type" value="Genomic_DNA"/>
</dbReference>
<feature type="compositionally biased region" description="Polar residues" evidence="4">
    <location>
        <begin position="1816"/>
        <end position="1836"/>
    </location>
</feature>
<feature type="domain" description="Insecticide toxin TcdB middle/C-terminal" evidence="5">
    <location>
        <begin position="878"/>
        <end position="986"/>
    </location>
</feature>
<feature type="region of interest" description="Disordered" evidence="4">
    <location>
        <begin position="2121"/>
        <end position="2176"/>
    </location>
</feature>
<dbReference type="Proteomes" id="UP000054516">
    <property type="component" value="Unassembled WGS sequence"/>
</dbReference>
<dbReference type="InterPro" id="IPR050708">
    <property type="entry name" value="T6SS_VgrG/RHS"/>
</dbReference>
<dbReference type="Gene3D" id="2.180.10.10">
    <property type="entry name" value="RHS repeat-associated core"/>
    <property type="match status" value="1"/>
</dbReference>
<dbReference type="Pfam" id="PF03534">
    <property type="entry name" value="SpvB"/>
    <property type="match status" value="1"/>
</dbReference>
<keyword evidence="8" id="KW-1185">Reference proteome</keyword>
<dbReference type="GO" id="GO:0005737">
    <property type="term" value="C:cytoplasm"/>
    <property type="evidence" value="ECO:0007669"/>
    <property type="project" value="InterPro"/>
</dbReference>
<keyword evidence="2" id="KW-0964">Secreted</keyword>
<name>A0A1W2TSK0_ROSNE</name>
<dbReference type="InterPro" id="IPR022044">
    <property type="entry name" value="TcdB_toxin_mid/C"/>
</dbReference>
<dbReference type="OrthoDB" id="5426877at2759"/>
<evidence type="ECO:0000256" key="1">
    <source>
        <dbReference type="ARBA" id="ARBA00004613"/>
    </source>
</evidence>
<feature type="domain" description="Insecticide toxin TcdB middle/N-terminal" evidence="6">
    <location>
        <begin position="691"/>
        <end position="850"/>
    </location>
</feature>
<dbReference type="InterPro" id="IPR022045">
    <property type="entry name" value="TcdB_toxin_mid/N"/>
</dbReference>